<evidence type="ECO:0000313" key="2">
    <source>
        <dbReference type="EMBL" id="RIA90596.1"/>
    </source>
</evidence>
<name>A0A397T138_9GLOM</name>
<evidence type="ECO:0000256" key="1">
    <source>
        <dbReference type="SAM" id="Coils"/>
    </source>
</evidence>
<feature type="coiled-coil region" evidence="1">
    <location>
        <begin position="146"/>
        <end position="183"/>
    </location>
</feature>
<reference evidence="2 3" key="1">
    <citation type="submission" date="2018-06" db="EMBL/GenBank/DDBJ databases">
        <title>Comparative genomics reveals the genomic features of Rhizophagus irregularis, R. cerebriforme, R. diaphanum and Gigaspora rosea, and their symbiotic lifestyle signature.</title>
        <authorList>
            <person name="Morin E."/>
            <person name="San Clemente H."/>
            <person name="Chen E.C.H."/>
            <person name="De La Providencia I."/>
            <person name="Hainaut M."/>
            <person name="Kuo A."/>
            <person name="Kohler A."/>
            <person name="Murat C."/>
            <person name="Tang N."/>
            <person name="Roy S."/>
            <person name="Loubradou J."/>
            <person name="Henrissat B."/>
            <person name="Grigoriev I.V."/>
            <person name="Corradi N."/>
            <person name="Roux C."/>
            <person name="Martin F.M."/>
        </authorList>
    </citation>
    <scope>NUCLEOTIDE SEQUENCE [LARGE SCALE GENOMIC DNA]</scope>
    <source>
        <strain evidence="2 3">DAOM 227022</strain>
    </source>
</reference>
<dbReference type="Gene3D" id="1.20.5.170">
    <property type="match status" value="1"/>
</dbReference>
<organism evidence="2 3">
    <name type="scientific">Glomus cerebriforme</name>
    <dbReference type="NCBI Taxonomy" id="658196"/>
    <lineage>
        <taxon>Eukaryota</taxon>
        <taxon>Fungi</taxon>
        <taxon>Fungi incertae sedis</taxon>
        <taxon>Mucoromycota</taxon>
        <taxon>Glomeromycotina</taxon>
        <taxon>Glomeromycetes</taxon>
        <taxon>Glomerales</taxon>
        <taxon>Glomeraceae</taxon>
        <taxon>Glomus</taxon>
    </lineage>
</organism>
<gene>
    <name evidence="2" type="ORF">C1645_769506</name>
</gene>
<keyword evidence="1" id="KW-0175">Coiled coil</keyword>
<proteinExistence type="predicted"/>
<accession>A0A397T138</accession>
<keyword evidence="3" id="KW-1185">Reference proteome</keyword>
<comment type="caution">
    <text evidence="2">The sequence shown here is derived from an EMBL/GenBank/DDBJ whole genome shotgun (WGS) entry which is preliminary data.</text>
</comment>
<dbReference type="AlphaFoldDB" id="A0A397T138"/>
<sequence length="315" mass="37135">MAQELLNNVSDDWKTLTKHIYFQRNTSPPSFSDNCLTLYSQTLEGELDLSQFPNLKRITFNNNFKGYVNKLESIDISENAELNKIVLNDNSNEYPLKTANCKFIIKERQLNQVVITYYEILYVYNSSYWIEKHKLLNKQKIMPYVLVEKGKKIEQFEAEIENLNKAIAEKDQQIESLKKEIEQTPTQSQFQELVDIVFSPNTDLDFDNLKNEIKRLKLKDCLPLFQKEKDAFTKLITNAKEKAGTNLEKFLELLLQIQKQIFEKQQENDSFAQGQLSAYQIFLQEKLDYDELQKILNDQKKLLELEKQLNFLESE</sequence>
<dbReference type="EMBL" id="QKYT01000176">
    <property type="protein sequence ID" value="RIA90596.1"/>
    <property type="molecule type" value="Genomic_DNA"/>
</dbReference>
<evidence type="ECO:0000313" key="3">
    <source>
        <dbReference type="Proteomes" id="UP000265703"/>
    </source>
</evidence>
<protein>
    <submittedName>
        <fullName evidence="2">Uncharacterized protein</fullName>
    </submittedName>
</protein>
<dbReference type="Proteomes" id="UP000265703">
    <property type="component" value="Unassembled WGS sequence"/>
</dbReference>
<dbReference type="OrthoDB" id="2374186at2759"/>